<accession>A0A1H9CUP4</accession>
<protein>
    <recommendedName>
        <fullName evidence="2">UPF0102 protein SAMN04488038_103188</fullName>
    </recommendedName>
</protein>
<dbReference type="SUPFAM" id="SSF52980">
    <property type="entry name" value="Restriction endonuclease-like"/>
    <property type="match status" value="1"/>
</dbReference>
<name>A0A1H9CUP4_9GAMM</name>
<dbReference type="PANTHER" id="PTHR34039">
    <property type="entry name" value="UPF0102 PROTEIN YRAN"/>
    <property type="match status" value="1"/>
</dbReference>
<dbReference type="GO" id="GO:0004519">
    <property type="term" value="F:endonuclease activity"/>
    <property type="evidence" value="ECO:0007669"/>
    <property type="project" value="UniProtKB-KW"/>
</dbReference>
<comment type="similarity">
    <text evidence="1 2">Belongs to the UPF0102 family.</text>
</comment>
<dbReference type="GO" id="GO:0003676">
    <property type="term" value="F:nucleic acid binding"/>
    <property type="evidence" value="ECO:0007669"/>
    <property type="project" value="InterPro"/>
</dbReference>
<evidence type="ECO:0000313" key="4">
    <source>
        <dbReference type="Proteomes" id="UP000199233"/>
    </source>
</evidence>
<dbReference type="AlphaFoldDB" id="A0A1H9CUP4"/>
<evidence type="ECO:0000313" key="3">
    <source>
        <dbReference type="EMBL" id="SEQ04905.1"/>
    </source>
</evidence>
<reference evidence="3 4" key="1">
    <citation type="submission" date="2016-10" db="EMBL/GenBank/DDBJ databases">
        <authorList>
            <person name="de Groot N.N."/>
        </authorList>
    </citation>
    <scope>NUCLEOTIDE SEQUENCE [LARGE SCALE GENOMIC DNA]</scope>
    <source>
        <strain evidence="3 4">DSM 25927</strain>
    </source>
</reference>
<dbReference type="OrthoDB" id="9794876at2"/>
<dbReference type="Gene3D" id="3.40.1350.10">
    <property type="match status" value="1"/>
</dbReference>
<dbReference type="Pfam" id="PF02021">
    <property type="entry name" value="UPF0102"/>
    <property type="match status" value="1"/>
</dbReference>
<gene>
    <name evidence="3" type="ORF">SAMN04488038_103188</name>
</gene>
<keyword evidence="3" id="KW-0540">Nuclease</keyword>
<keyword evidence="3" id="KW-0378">Hydrolase</keyword>
<dbReference type="PANTHER" id="PTHR34039:SF1">
    <property type="entry name" value="UPF0102 PROTEIN YRAN"/>
    <property type="match status" value="1"/>
</dbReference>
<dbReference type="InterPro" id="IPR011335">
    <property type="entry name" value="Restrct_endonuc-II-like"/>
</dbReference>
<dbReference type="Proteomes" id="UP000199233">
    <property type="component" value="Unassembled WGS sequence"/>
</dbReference>
<dbReference type="NCBIfam" id="NF009150">
    <property type="entry name" value="PRK12497.1-3"/>
    <property type="match status" value="1"/>
</dbReference>
<evidence type="ECO:0000256" key="2">
    <source>
        <dbReference type="HAMAP-Rule" id="MF_00048"/>
    </source>
</evidence>
<dbReference type="HAMAP" id="MF_00048">
    <property type="entry name" value="UPF0102"/>
    <property type="match status" value="1"/>
</dbReference>
<keyword evidence="3" id="KW-0255">Endonuclease</keyword>
<evidence type="ECO:0000256" key="1">
    <source>
        <dbReference type="ARBA" id="ARBA00006738"/>
    </source>
</evidence>
<sequence length="112" mass="12576">MKGAEAESAALRYLQAQGLKLIARNARYPLGELDLVMSHNQVLVIVEVRSRRSLGFASALESVDSRKQARILRAAQLFIVEHPHYASWPLRFDVFAIDDGKPQWLQNAFDAG</sequence>
<dbReference type="InterPro" id="IPR003509">
    <property type="entry name" value="UPF0102_YraN-like"/>
</dbReference>
<dbReference type="STRING" id="489703.SAMN04488038_103188"/>
<dbReference type="EMBL" id="FOFS01000003">
    <property type="protein sequence ID" value="SEQ04905.1"/>
    <property type="molecule type" value="Genomic_DNA"/>
</dbReference>
<dbReference type="RefSeq" id="WP_093282916.1">
    <property type="nucleotide sequence ID" value="NZ_FOFS01000003.1"/>
</dbReference>
<dbReference type="NCBIfam" id="TIGR00252">
    <property type="entry name" value="YraN family protein"/>
    <property type="match status" value="1"/>
</dbReference>
<proteinExistence type="inferred from homology"/>
<organism evidence="3 4">
    <name type="scientific">Solimonas aquatica</name>
    <dbReference type="NCBI Taxonomy" id="489703"/>
    <lineage>
        <taxon>Bacteria</taxon>
        <taxon>Pseudomonadati</taxon>
        <taxon>Pseudomonadota</taxon>
        <taxon>Gammaproteobacteria</taxon>
        <taxon>Nevskiales</taxon>
        <taxon>Nevskiaceae</taxon>
        <taxon>Solimonas</taxon>
    </lineage>
</organism>
<dbReference type="InterPro" id="IPR011856">
    <property type="entry name" value="tRNA_endonuc-like_dom_sf"/>
</dbReference>
<keyword evidence="4" id="KW-1185">Reference proteome</keyword>